<accession>D3S094</accession>
<keyword evidence="1" id="KW-0004">4Fe-4S</keyword>
<dbReference type="InterPro" id="IPR007202">
    <property type="entry name" value="4Fe-4S_dom"/>
</dbReference>
<proteinExistence type="predicted"/>
<dbReference type="Pfam" id="PF04060">
    <property type="entry name" value="FeS"/>
    <property type="match status" value="1"/>
</dbReference>
<dbReference type="PANTHER" id="PTHR40101">
    <property type="entry name" value="CONSERVED PROTEIN"/>
    <property type="match status" value="1"/>
</dbReference>
<evidence type="ECO:0000259" key="5">
    <source>
        <dbReference type="PROSITE" id="PS51656"/>
    </source>
</evidence>
<gene>
    <name evidence="6" type="ordered locus">Ferp_2020</name>
</gene>
<dbReference type="HOGENOM" id="CLU_111491_0_0_2"/>
<protein>
    <recommendedName>
        <fullName evidence="5">4Fe-4S domain-containing protein</fullName>
    </recommendedName>
</protein>
<reference evidence="7" key="1">
    <citation type="submission" date="2010-02" db="EMBL/GenBank/DDBJ databases">
        <title>Complete sequence of Ferroglobus placidus DSM 10642.</title>
        <authorList>
            <consortium name="US DOE Joint Genome Institute"/>
            <person name="Lucas S."/>
            <person name="Copeland A."/>
            <person name="Lapidus A."/>
            <person name="Cheng J.-F."/>
            <person name="Bruce D."/>
            <person name="Goodwin L."/>
            <person name="Pitluck S."/>
            <person name="Saunders E."/>
            <person name="Brettin T."/>
            <person name="Detter J.C."/>
            <person name="Han C."/>
            <person name="Tapia R."/>
            <person name="Larimer F."/>
            <person name="Land M."/>
            <person name="Hauser L."/>
            <person name="Kyrpides N."/>
            <person name="Ivanova N."/>
            <person name="Holmes D."/>
            <person name="Lovley D."/>
            <person name="Kyrpides N."/>
            <person name="Anderson I.J."/>
            <person name="Woyke T."/>
        </authorList>
    </citation>
    <scope>NUCLEOTIDE SEQUENCE [LARGE SCALE GENOMIC DNA]</scope>
    <source>
        <strain evidence="7">DSM 10642 / AEDII12DO</strain>
    </source>
</reference>
<dbReference type="STRING" id="589924.Ferp_2020"/>
<dbReference type="EMBL" id="CP001899">
    <property type="protein sequence ID" value="ADC66157.1"/>
    <property type="molecule type" value="Genomic_DNA"/>
</dbReference>
<evidence type="ECO:0000256" key="3">
    <source>
        <dbReference type="ARBA" id="ARBA00023004"/>
    </source>
</evidence>
<keyword evidence="7" id="KW-1185">Reference proteome</keyword>
<reference evidence="6 7" key="2">
    <citation type="journal article" date="2011" name="Stand. Genomic Sci.">
        <title>Complete genome sequence of Ferroglobus placidus AEDII12DO.</title>
        <authorList>
            <person name="Anderson I."/>
            <person name="Risso C."/>
            <person name="Holmes D."/>
            <person name="Lucas S."/>
            <person name="Copeland A."/>
            <person name="Lapidus A."/>
            <person name="Cheng J.F."/>
            <person name="Bruce D."/>
            <person name="Goodwin L."/>
            <person name="Pitluck S."/>
            <person name="Saunders E."/>
            <person name="Brettin T."/>
            <person name="Detter J.C."/>
            <person name="Han C."/>
            <person name="Tapia R."/>
            <person name="Larimer F."/>
            <person name="Land M."/>
            <person name="Hauser L."/>
            <person name="Woyke T."/>
            <person name="Lovley D."/>
            <person name="Kyrpides N."/>
            <person name="Ivanova N."/>
        </authorList>
    </citation>
    <scope>NUCLEOTIDE SEQUENCE [LARGE SCALE GENOMIC DNA]</scope>
    <source>
        <strain evidence="7">DSM 10642 / AEDII12DO</strain>
    </source>
</reference>
<evidence type="ECO:0000256" key="1">
    <source>
        <dbReference type="ARBA" id="ARBA00022485"/>
    </source>
</evidence>
<keyword evidence="2" id="KW-0479">Metal-binding</keyword>
<dbReference type="Pfam" id="PF09918">
    <property type="entry name" value="DUF2148"/>
    <property type="match status" value="1"/>
</dbReference>
<evidence type="ECO:0000256" key="2">
    <source>
        <dbReference type="ARBA" id="ARBA00022723"/>
    </source>
</evidence>
<dbReference type="eggNOG" id="arCOG04483">
    <property type="taxonomic scope" value="Archaea"/>
</dbReference>
<dbReference type="PaxDb" id="589924-Ferp_2020"/>
<name>D3S094_FERPA</name>
<keyword evidence="3" id="KW-0408">Iron</keyword>
<feature type="domain" description="4Fe-4S" evidence="5">
    <location>
        <begin position="70"/>
        <end position="132"/>
    </location>
</feature>
<dbReference type="GeneID" id="8779553"/>
<sequence>MLEEKIRKEVVELAAKLMIASAQTAPKSKGEDSLEVMYLSDFEEIAKKMEELAEKTGDKNFVRDANSLRKSDGLILLGIYGERSIGMNCGACGFESCKEFAKAERKEVVFKGPSCAFKLLDLGIAIGSAVKLGAMIGVDSRVMYRIGAAAKLLGISKADVVMGIPLASLSKSPFFDR</sequence>
<dbReference type="RefSeq" id="WP_012966496.1">
    <property type="nucleotide sequence ID" value="NC_013849.1"/>
</dbReference>
<dbReference type="Proteomes" id="UP000002613">
    <property type="component" value="Chromosome"/>
</dbReference>
<evidence type="ECO:0000313" key="7">
    <source>
        <dbReference type="Proteomes" id="UP000002613"/>
    </source>
</evidence>
<organism evidence="6 7">
    <name type="scientific">Ferroglobus placidus (strain DSM 10642 / AEDII12DO)</name>
    <dbReference type="NCBI Taxonomy" id="589924"/>
    <lineage>
        <taxon>Archaea</taxon>
        <taxon>Methanobacteriati</taxon>
        <taxon>Methanobacteriota</taxon>
        <taxon>Archaeoglobi</taxon>
        <taxon>Archaeoglobales</taxon>
        <taxon>Archaeoglobaceae</taxon>
        <taxon>Ferroglobus</taxon>
    </lineage>
</organism>
<dbReference type="GO" id="GO:0046872">
    <property type="term" value="F:metal ion binding"/>
    <property type="evidence" value="ECO:0007669"/>
    <property type="project" value="UniProtKB-KW"/>
</dbReference>
<dbReference type="AlphaFoldDB" id="D3S094"/>
<evidence type="ECO:0000256" key="4">
    <source>
        <dbReference type="ARBA" id="ARBA00023014"/>
    </source>
</evidence>
<dbReference type="KEGG" id="fpl:Ferp_2020"/>
<dbReference type="PROSITE" id="PS51656">
    <property type="entry name" value="4FE4S"/>
    <property type="match status" value="1"/>
</dbReference>
<evidence type="ECO:0000313" key="6">
    <source>
        <dbReference type="EMBL" id="ADC66157.1"/>
    </source>
</evidence>
<dbReference type="GO" id="GO:0051539">
    <property type="term" value="F:4 iron, 4 sulfur cluster binding"/>
    <property type="evidence" value="ECO:0007669"/>
    <property type="project" value="UniProtKB-KW"/>
</dbReference>
<dbReference type="InterPro" id="IPR019224">
    <property type="entry name" value="DUF2148"/>
</dbReference>
<keyword evidence="4" id="KW-0411">Iron-sulfur</keyword>
<dbReference type="PANTHER" id="PTHR40101:SF1">
    <property type="entry name" value="4FE-4S DOMAIN-CONTAINING PROTEIN"/>
    <property type="match status" value="1"/>
</dbReference>